<dbReference type="Proteomes" id="UP000324800">
    <property type="component" value="Unassembled WGS sequence"/>
</dbReference>
<sequence length="284" mass="31490">MTKVVEWCKLGIAGEYVKGNYSDGISNQHDLEGIPMNSTTFNQSSSAQICDQQNYLQTYWDQPKGSIWHVSNRNVTPTGNDLPGCALVGNPCNTIEYAFKQISLEKEFSETATTSEKRIGITEYGFDLNSPIQFKSSSSYSIVIKIMKQLYGTDEQMAEQAELKLNKGGDASLIEIGKQGWISAIEGIKLSINGIIIITDQSKLTIPIINIYNSNSQLDLNSVTFSGINLSPTSEAKGIIHININNQQFNLFNCTFEDIEIENKGGNVIRLLNEDESNYSAIFK</sequence>
<organism evidence="1 2">
    <name type="scientific">Streblomastix strix</name>
    <dbReference type="NCBI Taxonomy" id="222440"/>
    <lineage>
        <taxon>Eukaryota</taxon>
        <taxon>Metamonada</taxon>
        <taxon>Preaxostyla</taxon>
        <taxon>Oxymonadida</taxon>
        <taxon>Streblomastigidae</taxon>
        <taxon>Streblomastix</taxon>
    </lineage>
</organism>
<dbReference type="AlphaFoldDB" id="A0A5J4SJV3"/>
<feature type="non-terminal residue" evidence="1">
    <location>
        <position position="284"/>
    </location>
</feature>
<evidence type="ECO:0000313" key="1">
    <source>
        <dbReference type="EMBL" id="KAA6346062.1"/>
    </source>
</evidence>
<dbReference type="EMBL" id="SNRW01040171">
    <property type="protein sequence ID" value="KAA6346062.1"/>
    <property type="molecule type" value="Genomic_DNA"/>
</dbReference>
<accession>A0A5J4SJV3</accession>
<evidence type="ECO:0000313" key="2">
    <source>
        <dbReference type="Proteomes" id="UP000324800"/>
    </source>
</evidence>
<name>A0A5J4SJV3_9EUKA</name>
<gene>
    <name evidence="1" type="ORF">EZS28_052120</name>
</gene>
<comment type="caution">
    <text evidence="1">The sequence shown here is derived from an EMBL/GenBank/DDBJ whole genome shotgun (WGS) entry which is preliminary data.</text>
</comment>
<reference evidence="1 2" key="1">
    <citation type="submission" date="2019-03" db="EMBL/GenBank/DDBJ databases">
        <title>Single cell metagenomics reveals metabolic interactions within the superorganism composed of flagellate Streblomastix strix and complex community of Bacteroidetes bacteria on its surface.</title>
        <authorList>
            <person name="Treitli S.C."/>
            <person name="Kolisko M."/>
            <person name="Husnik F."/>
            <person name="Keeling P."/>
            <person name="Hampl V."/>
        </authorList>
    </citation>
    <scope>NUCLEOTIDE SEQUENCE [LARGE SCALE GENOMIC DNA]</scope>
    <source>
        <strain evidence="1">ST1C</strain>
    </source>
</reference>
<proteinExistence type="predicted"/>
<protein>
    <submittedName>
        <fullName evidence="1">Uncharacterized protein</fullName>
    </submittedName>
</protein>